<proteinExistence type="predicted"/>
<dbReference type="WBParaSite" id="PS1159_v2.g22106.t1">
    <property type="protein sequence ID" value="PS1159_v2.g22106.t1"/>
    <property type="gene ID" value="PS1159_v2.g22106"/>
</dbReference>
<protein>
    <submittedName>
        <fullName evidence="2">C6 domain-containing protein</fullName>
    </submittedName>
</protein>
<evidence type="ECO:0000313" key="2">
    <source>
        <dbReference type="WBParaSite" id="PS1159_v2.g22106.t1"/>
    </source>
</evidence>
<organism evidence="1 2">
    <name type="scientific">Panagrolaimus sp. PS1159</name>
    <dbReference type="NCBI Taxonomy" id="55785"/>
    <lineage>
        <taxon>Eukaryota</taxon>
        <taxon>Metazoa</taxon>
        <taxon>Ecdysozoa</taxon>
        <taxon>Nematoda</taxon>
        <taxon>Chromadorea</taxon>
        <taxon>Rhabditida</taxon>
        <taxon>Tylenchina</taxon>
        <taxon>Panagrolaimomorpha</taxon>
        <taxon>Panagrolaimoidea</taxon>
        <taxon>Panagrolaimidae</taxon>
        <taxon>Panagrolaimus</taxon>
    </lineage>
</organism>
<accession>A0AC35FZW1</accession>
<reference evidence="2" key="1">
    <citation type="submission" date="2022-11" db="UniProtKB">
        <authorList>
            <consortium name="WormBaseParasite"/>
        </authorList>
    </citation>
    <scope>IDENTIFICATION</scope>
</reference>
<sequence>MSIYSLVFIVALCWISSTLGNSSEESLNSISNFDKRWICKINVPVESCNTCYIDKITFTPMSSADTETPTYVGPKIGKDGCLNLVATCPATNMGWVFMQFNTNEGGPSSPTGTGVNAILKCENGNWVFDGLPNRIITEVNCVIALQKKLIME</sequence>
<name>A0AC35FZW1_9BILA</name>
<dbReference type="Proteomes" id="UP000887580">
    <property type="component" value="Unplaced"/>
</dbReference>
<evidence type="ECO:0000313" key="1">
    <source>
        <dbReference type="Proteomes" id="UP000887580"/>
    </source>
</evidence>